<evidence type="ECO:0000259" key="2">
    <source>
        <dbReference type="Pfam" id="PF03629"/>
    </source>
</evidence>
<feature type="domain" description="Sialate O-acetylesterase" evidence="2">
    <location>
        <begin position="106"/>
        <end position="350"/>
    </location>
</feature>
<evidence type="ECO:0000256" key="1">
    <source>
        <dbReference type="ARBA" id="ARBA00022801"/>
    </source>
</evidence>
<evidence type="ECO:0000313" key="4">
    <source>
        <dbReference type="Proteomes" id="UP000198990"/>
    </source>
</evidence>
<protein>
    <submittedName>
        <fullName evidence="3">Sialate O-acetylesterase</fullName>
    </submittedName>
</protein>
<keyword evidence="1" id="KW-0378">Hydrolase</keyword>
<dbReference type="AlphaFoldDB" id="A0A1H7FP51"/>
<reference evidence="4" key="1">
    <citation type="submission" date="2016-10" db="EMBL/GenBank/DDBJ databases">
        <authorList>
            <person name="Varghese N."/>
            <person name="Submissions S."/>
        </authorList>
    </citation>
    <scope>NUCLEOTIDE SEQUENCE [LARGE SCALE GENOMIC DNA]</scope>
    <source>
        <strain evidence="4">DSM 16471</strain>
    </source>
</reference>
<gene>
    <name evidence="3" type="ORF">SAMN04488008_101162</name>
</gene>
<evidence type="ECO:0000313" key="3">
    <source>
        <dbReference type="EMBL" id="SEK26252.1"/>
    </source>
</evidence>
<dbReference type="Pfam" id="PF03629">
    <property type="entry name" value="SASA"/>
    <property type="match status" value="1"/>
</dbReference>
<organism evidence="3 4">
    <name type="scientific">Maribacter orientalis</name>
    <dbReference type="NCBI Taxonomy" id="228957"/>
    <lineage>
        <taxon>Bacteria</taxon>
        <taxon>Pseudomonadati</taxon>
        <taxon>Bacteroidota</taxon>
        <taxon>Flavobacteriia</taxon>
        <taxon>Flavobacteriales</taxon>
        <taxon>Flavobacteriaceae</taxon>
        <taxon>Maribacter</taxon>
    </lineage>
</organism>
<dbReference type="GO" id="GO:0001681">
    <property type="term" value="F:sialate O-acetylesterase activity"/>
    <property type="evidence" value="ECO:0007669"/>
    <property type="project" value="InterPro"/>
</dbReference>
<dbReference type="GO" id="GO:0005975">
    <property type="term" value="P:carbohydrate metabolic process"/>
    <property type="evidence" value="ECO:0007669"/>
    <property type="project" value="TreeGrafter"/>
</dbReference>
<keyword evidence="4" id="KW-1185">Reference proteome</keyword>
<dbReference type="PANTHER" id="PTHR22901">
    <property type="entry name" value="SIALATE O-ACETYLESTERASE"/>
    <property type="match status" value="1"/>
</dbReference>
<sequence length="459" mass="51857">MKLPLSLFFLCFFAVTIVKAEITLPNIFSNNMVLQRESDVSLYGWARPNEEFSIYTSWDDATVQVKTGNDAKWKIQVGTPKAGGPYTIRFIGKENKIVLSDILIGEVWLCSGQSNMEWSANSNIDNKEFEIKNADHPNIRLFTVEKRTADYPLDNVIGAWETCSPETMQDFSAVAYFFARKVQKELHIPIGLIDSSWGASCAEVWTPESVFEAYPELVTAHELIQPNQWVTIEKSTLYNAMIAPFTNFNIAGVLWYQGESNTANAESYQQIFTEMITSWRAEWNNDFPFYYVQIAPFNYGRPFEGGVLRDQQRRTLALKNTGMAMTSDICTIEDIHPQNKQDVGLRLANIALKQHYNLLQDQEVYGPLFDSAEIIGDQVQIKFSHNKGLKSDGKSIGLFEISNEKGDWFAAKAKLKNGVVLANSKDVKSPKAVRYAWKSTDIGNLYNEVGLPASTFTSE</sequence>
<dbReference type="InterPro" id="IPR005181">
    <property type="entry name" value="SASA"/>
</dbReference>
<name>A0A1H7FP51_9FLAO</name>
<dbReference type="Proteomes" id="UP000198990">
    <property type="component" value="Unassembled WGS sequence"/>
</dbReference>
<dbReference type="InterPro" id="IPR039329">
    <property type="entry name" value="SIAE"/>
</dbReference>
<dbReference type="PANTHER" id="PTHR22901:SF0">
    <property type="entry name" value="SIALATE O-ACETYLESTERASE"/>
    <property type="match status" value="1"/>
</dbReference>
<dbReference type="SUPFAM" id="SSF52266">
    <property type="entry name" value="SGNH hydrolase"/>
    <property type="match status" value="1"/>
</dbReference>
<proteinExistence type="predicted"/>
<dbReference type="Gene3D" id="3.40.50.1110">
    <property type="entry name" value="SGNH hydrolase"/>
    <property type="match status" value="1"/>
</dbReference>
<dbReference type="STRING" id="228957.SAMN04488008_101162"/>
<dbReference type="RefSeq" id="WP_091618782.1">
    <property type="nucleotide sequence ID" value="NZ_FNZN01000001.1"/>
</dbReference>
<dbReference type="OrthoDB" id="9816001at2"/>
<accession>A0A1H7FP51</accession>
<dbReference type="EMBL" id="FNZN01000001">
    <property type="protein sequence ID" value="SEK26252.1"/>
    <property type="molecule type" value="Genomic_DNA"/>
</dbReference>
<dbReference type="InterPro" id="IPR036514">
    <property type="entry name" value="SGNH_hydro_sf"/>
</dbReference>